<dbReference type="Gramene" id="rna27799">
    <property type="protein sequence ID" value="RHN64920.1"/>
    <property type="gene ID" value="gene27799"/>
</dbReference>
<accession>A0A396IID6</accession>
<protein>
    <submittedName>
        <fullName evidence="1">Uncharacterized protein</fullName>
    </submittedName>
</protein>
<proteinExistence type="predicted"/>
<comment type="caution">
    <text evidence="1">The sequence shown here is derived from an EMBL/GenBank/DDBJ whole genome shotgun (WGS) entry which is preliminary data.</text>
</comment>
<gene>
    <name evidence="1" type="ORF">MtrunA17_Chr4g0074321</name>
</gene>
<reference evidence="2" key="1">
    <citation type="journal article" date="2018" name="Nat. Plants">
        <title>Whole-genome landscape of Medicago truncatula symbiotic genes.</title>
        <authorList>
            <person name="Pecrix Y."/>
            <person name="Staton S.E."/>
            <person name="Sallet E."/>
            <person name="Lelandais-Briere C."/>
            <person name="Moreau S."/>
            <person name="Carrere S."/>
            <person name="Blein T."/>
            <person name="Jardinaud M.F."/>
            <person name="Latrasse D."/>
            <person name="Zouine M."/>
            <person name="Zahm M."/>
            <person name="Kreplak J."/>
            <person name="Mayjonade B."/>
            <person name="Satge C."/>
            <person name="Perez M."/>
            <person name="Cauet S."/>
            <person name="Marande W."/>
            <person name="Chantry-Darmon C."/>
            <person name="Lopez-Roques C."/>
            <person name="Bouchez O."/>
            <person name="Berard A."/>
            <person name="Debelle F."/>
            <person name="Munos S."/>
            <person name="Bendahmane A."/>
            <person name="Berges H."/>
            <person name="Niebel A."/>
            <person name="Buitink J."/>
            <person name="Frugier F."/>
            <person name="Benhamed M."/>
            <person name="Crespi M."/>
            <person name="Gouzy J."/>
            <person name="Gamas P."/>
        </authorList>
    </citation>
    <scope>NUCLEOTIDE SEQUENCE [LARGE SCALE GENOMIC DNA]</scope>
    <source>
        <strain evidence="2">cv. Jemalong A17</strain>
    </source>
</reference>
<sequence length="58" mass="6595">MVLKSLGTMRKVYTVCLSNLRKLNILVLLTHKSVCSGWKFGHDAINKLHVSSNLNIWI</sequence>
<dbReference type="Proteomes" id="UP000265566">
    <property type="component" value="Chromosome 4"/>
</dbReference>
<name>A0A396IID6_MEDTR</name>
<organism evidence="1 2">
    <name type="scientific">Medicago truncatula</name>
    <name type="common">Barrel medic</name>
    <name type="synonym">Medicago tribuloides</name>
    <dbReference type="NCBI Taxonomy" id="3880"/>
    <lineage>
        <taxon>Eukaryota</taxon>
        <taxon>Viridiplantae</taxon>
        <taxon>Streptophyta</taxon>
        <taxon>Embryophyta</taxon>
        <taxon>Tracheophyta</taxon>
        <taxon>Spermatophyta</taxon>
        <taxon>Magnoliopsida</taxon>
        <taxon>eudicotyledons</taxon>
        <taxon>Gunneridae</taxon>
        <taxon>Pentapetalae</taxon>
        <taxon>rosids</taxon>
        <taxon>fabids</taxon>
        <taxon>Fabales</taxon>
        <taxon>Fabaceae</taxon>
        <taxon>Papilionoideae</taxon>
        <taxon>50 kb inversion clade</taxon>
        <taxon>NPAAA clade</taxon>
        <taxon>Hologalegina</taxon>
        <taxon>IRL clade</taxon>
        <taxon>Trifolieae</taxon>
        <taxon>Medicago</taxon>
    </lineage>
</organism>
<evidence type="ECO:0000313" key="2">
    <source>
        <dbReference type="Proteomes" id="UP000265566"/>
    </source>
</evidence>
<dbReference type="EMBL" id="PSQE01000004">
    <property type="protein sequence ID" value="RHN64920.1"/>
    <property type="molecule type" value="Genomic_DNA"/>
</dbReference>
<dbReference type="AlphaFoldDB" id="A0A396IID6"/>
<evidence type="ECO:0000313" key="1">
    <source>
        <dbReference type="EMBL" id="RHN64920.1"/>
    </source>
</evidence>